<sequence>MKYKQLYPKSVRQLSTNKISNCINKQRVRCSLCDSLLKTSTSHRYLLTGKSIHDNLDKNITYNECCQRYLNGAYESDKLQMICPKCCQDLQRVYLLHKDAEELTKKIRHTWYKTKRLNRARHSHSTLSTTNENISTSPLPTIATDDNITITIKEELDIEQVPTDIKIPIEQSPISVSETVLANTSYDLPNSQHIHNKKHILKVSHQTNDINQEITNASRNKPRTKKQLASLSRTENINSYPLRKSHLMEIHPSFLPNQTSHSIIPATHEYYQNAFYNSTIKNQTSSSYSPLIIEPSSLSSSPTHHHHLHHFHQQESEIRRRSSSTSEQPPLTINYQASIDGDQSLSPQINDDEASSANGLKNTRLSRRQYNFLVQLPDQQSLNAFIETSSAESGSRWTWRRTSANSRGYKVYYVCNFSMRRHYHPCPAAMYALFHPEGSISIYSCGQHQHIPKDRIPVSITDATKDEIFKCLQTGMATSDIREHLTRLQLPFGDARKLNNFIKYHKELLRFGTVTNVRVGGTAYRQPQCWAIRRQAQTLPSTTTADNDNITN</sequence>
<dbReference type="AlphaFoldDB" id="A0A813TUE3"/>
<dbReference type="OrthoDB" id="9996665at2759"/>
<comment type="caution">
    <text evidence="2">The sequence shown here is derived from an EMBL/GenBank/DDBJ whole genome shotgun (WGS) entry which is preliminary data.</text>
</comment>
<accession>A0A813TUE3</accession>
<protein>
    <submittedName>
        <fullName evidence="2">Uncharacterized protein</fullName>
    </submittedName>
</protein>
<organism evidence="2 3">
    <name type="scientific">Rotaria sordida</name>
    <dbReference type="NCBI Taxonomy" id="392033"/>
    <lineage>
        <taxon>Eukaryota</taxon>
        <taxon>Metazoa</taxon>
        <taxon>Spiralia</taxon>
        <taxon>Gnathifera</taxon>
        <taxon>Rotifera</taxon>
        <taxon>Eurotatoria</taxon>
        <taxon>Bdelloidea</taxon>
        <taxon>Philodinida</taxon>
        <taxon>Philodinidae</taxon>
        <taxon>Rotaria</taxon>
    </lineage>
</organism>
<feature type="region of interest" description="Disordered" evidence="1">
    <location>
        <begin position="293"/>
        <end position="330"/>
    </location>
</feature>
<name>A0A813TUE3_9BILA</name>
<dbReference type="Proteomes" id="UP000663882">
    <property type="component" value="Unassembled WGS sequence"/>
</dbReference>
<evidence type="ECO:0000256" key="1">
    <source>
        <dbReference type="SAM" id="MobiDB-lite"/>
    </source>
</evidence>
<reference evidence="2" key="1">
    <citation type="submission" date="2021-02" db="EMBL/GenBank/DDBJ databases">
        <authorList>
            <person name="Nowell W R."/>
        </authorList>
    </citation>
    <scope>NUCLEOTIDE SEQUENCE</scope>
</reference>
<feature type="region of interest" description="Disordered" evidence="1">
    <location>
        <begin position="342"/>
        <end position="361"/>
    </location>
</feature>
<evidence type="ECO:0000313" key="3">
    <source>
        <dbReference type="Proteomes" id="UP000663882"/>
    </source>
</evidence>
<evidence type="ECO:0000313" key="2">
    <source>
        <dbReference type="EMBL" id="CAF0814106.1"/>
    </source>
</evidence>
<gene>
    <name evidence="2" type="ORF">RFH988_LOCUS4584</name>
</gene>
<dbReference type="EMBL" id="CAJNOO010000121">
    <property type="protein sequence ID" value="CAF0814106.1"/>
    <property type="molecule type" value="Genomic_DNA"/>
</dbReference>
<proteinExistence type="predicted"/>
<feature type="compositionally biased region" description="Low complexity" evidence="1">
    <location>
        <begin position="293"/>
        <end position="302"/>
    </location>
</feature>